<feature type="non-terminal residue" evidence="5">
    <location>
        <position position="1"/>
    </location>
</feature>
<dbReference type="Pfam" id="PF03011">
    <property type="entry name" value="PFEMP"/>
    <property type="match status" value="1"/>
</dbReference>
<reference evidence="5 6" key="1">
    <citation type="submission" date="2013-02" db="EMBL/GenBank/DDBJ databases">
        <title>The Genome Annotation of Plasmodium falciparum Tanzania (2000708).</title>
        <authorList>
            <consortium name="The Broad Institute Genome Sequencing Platform"/>
            <consortium name="The Broad Institute Genome Sequencing Center for Infectious Disease"/>
            <person name="Neafsey D."/>
            <person name="Hoffman S."/>
            <person name="Volkman S."/>
            <person name="Rosenthal P."/>
            <person name="Walker B."/>
            <person name="Young S.K."/>
            <person name="Zeng Q."/>
            <person name="Gargeya S."/>
            <person name="Fitzgerald M."/>
            <person name="Haas B."/>
            <person name="Abouelleil A."/>
            <person name="Allen A.W."/>
            <person name="Alvarado L."/>
            <person name="Arachchi H.M."/>
            <person name="Berlin A.M."/>
            <person name="Chapman S.B."/>
            <person name="Gainer-Dewar J."/>
            <person name="Goldberg J."/>
            <person name="Griggs A."/>
            <person name="Gujja S."/>
            <person name="Hansen M."/>
            <person name="Howarth C."/>
            <person name="Imamovic A."/>
            <person name="Ireland A."/>
            <person name="Larimer J."/>
            <person name="McCowan C."/>
            <person name="Murphy C."/>
            <person name="Pearson M."/>
            <person name="Poon T.W."/>
            <person name="Priest M."/>
            <person name="Roberts A."/>
            <person name="Saif S."/>
            <person name="Shea T."/>
            <person name="Sisk P."/>
            <person name="Sykes S."/>
            <person name="Wortman J."/>
            <person name="Nusbaum C."/>
            <person name="Birren B."/>
        </authorList>
    </citation>
    <scope>NUCLEOTIDE SEQUENCE [LARGE SCALE GENOMIC DNA]</scope>
    <source>
        <strain evidence="6">Tanzania (2000708)</strain>
    </source>
</reference>
<feature type="compositionally biased region" description="Polar residues" evidence="1">
    <location>
        <begin position="369"/>
        <end position="379"/>
    </location>
</feature>
<reference evidence="5 6" key="2">
    <citation type="submission" date="2013-02" db="EMBL/GenBank/DDBJ databases">
        <title>The Genome Sequence of Plasmodium falciparum Tanzania (2000708).</title>
        <authorList>
            <consortium name="The Broad Institute Genome Sequencing Platform"/>
            <consortium name="The Broad Institute Genome Sequencing Center for Infectious Disease"/>
            <person name="Neafsey D."/>
            <person name="Cheeseman I."/>
            <person name="Volkman S."/>
            <person name="Adams J."/>
            <person name="Walker B."/>
            <person name="Young S.K."/>
            <person name="Zeng Q."/>
            <person name="Gargeya S."/>
            <person name="Fitzgerald M."/>
            <person name="Haas B."/>
            <person name="Abouelleil A."/>
            <person name="Alvarado L."/>
            <person name="Arachchi H.M."/>
            <person name="Berlin A.M."/>
            <person name="Chapman S.B."/>
            <person name="Dewar J."/>
            <person name="Goldberg J."/>
            <person name="Griggs A."/>
            <person name="Gujja S."/>
            <person name="Hansen M."/>
            <person name="Howarth C."/>
            <person name="Imamovic A."/>
            <person name="Larimer J."/>
            <person name="McCowan C."/>
            <person name="Murphy C."/>
            <person name="Neiman D."/>
            <person name="Pearson M."/>
            <person name="Priest M."/>
            <person name="Roberts A."/>
            <person name="Saif S."/>
            <person name="Shea T."/>
            <person name="Sisk P."/>
            <person name="Sykes S."/>
            <person name="Wortman J."/>
            <person name="Nusbaum C."/>
            <person name="Birren B."/>
        </authorList>
    </citation>
    <scope>NUCLEOTIDE SEQUENCE [LARGE SCALE GENOMIC DNA]</scope>
    <source>
        <strain evidence="6">Tanzania (2000708)</strain>
    </source>
</reference>
<evidence type="ECO:0000259" key="3">
    <source>
        <dbReference type="Pfam" id="PF18562"/>
    </source>
</evidence>
<dbReference type="InterPro" id="IPR004258">
    <property type="entry name" value="DBL"/>
</dbReference>
<dbReference type="FunFam" id="1.20.58.1930:FF:000001">
    <property type="entry name" value="Erythrocyte membrane protein 1, PfEMP1"/>
    <property type="match status" value="1"/>
</dbReference>
<dbReference type="Gene3D" id="1.20.58.830">
    <property type="match status" value="1"/>
</dbReference>
<accession>A0A024VY56</accession>
<feature type="region of interest" description="Disordered" evidence="1">
    <location>
        <begin position="369"/>
        <end position="463"/>
    </location>
</feature>
<evidence type="ECO:0000313" key="5">
    <source>
        <dbReference type="EMBL" id="ETW33190.1"/>
    </source>
</evidence>
<feature type="domain" description="Cysteine-rich interdomain region 1 gamma" evidence="3">
    <location>
        <begin position="167"/>
        <end position="215"/>
    </location>
</feature>
<dbReference type="InterPro" id="IPR054595">
    <property type="entry name" value="DBL_C"/>
</dbReference>
<dbReference type="Proteomes" id="UP000030708">
    <property type="component" value="Unassembled WGS sequence"/>
</dbReference>
<feature type="compositionally biased region" description="Low complexity" evidence="1">
    <location>
        <begin position="430"/>
        <end position="441"/>
    </location>
</feature>
<evidence type="ECO:0000259" key="4">
    <source>
        <dbReference type="Pfam" id="PF22672"/>
    </source>
</evidence>
<feature type="domain" description="Duffy-binding-like" evidence="2">
    <location>
        <begin position="232"/>
        <end position="375"/>
    </location>
</feature>
<proteinExistence type="predicted"/>
<sequence>VNQGDDGRCSGDGEACDSISTHDYSTVPSFNCPGCGKHCSSYRKWIERKKHEYDKLKKIYHKQKTDAKSDNEFCKNLKTWSDAAKFLNRLKNGPCKNNNDDDNDNVKDEIDFGDVNGKTFQHTEYCGPCPKFKTNCQNGDCKGAKEIDCKSKKTIDAKDIEKMQKATKINILVSDNFTTKFDGLEACEHAHIFKGIKENEWECGYLCGVDICKPKILNENKDGKEYIQIRTFFKRWLEHFLKDYNKIKQNISPCTNNNEQSPCINGCEQKCECVKKWVEIKTKEWNTIRDRFNEQYNVTASQKSYQVKSFLEDLQSQMDVTIKKAIKPCPRLDELQKSRYCNATANTENDIQKDVVLCLLDKLKKDAENCQNQPSGTPCTQTTSQQTLEEEDLPLEEEENPVTQPGFCPSVEEKKKEEEEDDCNPASPAGPESSGTEGTNGENEDGKPKVDEDSVPKDEKENA</sequence>
<protein>
    <recommendedName>
        <fullName evidence="7">Duffy-binding-like domain-containing protein</fullName>
    </recommendedName>
</protein>
<evidence type="ECO:0008006" key="7">
    <source>
        <dbReference type="Google" id="ProtNLM"/>
    </source>
</evidence>
<dbReference type="AlphaFoldDB" id="A0A024VY56"/>
<feature type="compositionally biased region" description="Basic and acidic residues" evidence="1">
    <location>
        <begin position="444"/>
        <end position="463"/>
    </location>
</feature>
<dbReference type="InterPro" id="IPR041480">
    <property type="entry name" value="CIDR1_gamma"/>
</dbReference>
<gene>
    <name evidence="5" type="ORF">PFTANZ_06091</name>
</gene>
<evidence type="ECO:0000256" key="1">
    <source>
        <dbReference type="SAM" id="MobiDB-lite"/>
    </source>
</evidence>
<feature type="compositionally biased region" description="Acidic residues" evidence="1">
    <location>
        <begin position="388"/>
        <end position="400"/>
    </location>
</feature>
<dbReference type="Pfam" id="PF18562">
    <property type="entry name" value="CIDR1_gamma"/>
    <property type="match status" value="1"/>
</dbReference>
<dbReference type="EMBL" id="KI926824">
    <property type="protein sequence ID" value="ETW33190.1"/>
    <property type="molecule type" value="Genomic_DNA"/>
</dbReference>
<dbReference type="Gene3D" id="1.20.58.1930">
    <property type="match status" value="1"/>
</dbReference>
<feature type="domain" description="Duffy-binding-like" evidence="4">
    <location>
        <begin position="5"/>
        <end position="124"/>
    </location>
</feature>
<dbReference type="SUPFAM" id="SSF140924">
    <property type="entry name" value="Duffy binding domain-like"/>
    <property type="match status" value="2"/>
</dbReference>
<name>A0A024VY56_PLAFA</name>
<dbReference type="Pfam" id="PF22672">
    <property type="entry name" value="DBL_C"/>
    <property type="match status" value="1"/>
</dbReference>
<evidence type="ECO:0000313" key="6">
    <source>
        <dbReference type="Proteomes" id="UP000030708"/>
    </source>
</evidence>
<organism evidence="5 6">
    <name type="scientific">Plasmodium falciparum Tanzania</name>
    <name type="common">2000708</name>
    <dbReference type="NCBI Taxonomy" id="1036725"/>
    <lineage>
        <taxon>Eukaryota</taxon>
        <taxon>Sar</taxon>
        <taxon>Alveolata</taxon>
        <taxon>Apicomplexa</taxon>
        <taxon>Aconoidasida</taxon>
        <taxon>Haemosporida</taxon>
        <taxon>Plasmodiidae</taxon>
        <taxon>Plasmodium</taxon>
        <taxon>Plasmodium (Laverania)</taxon>
    </lineage>
</organism>
<feature type="non-terminal residue" evidence="5">
    <location>
        <position position="463"/>
    </location>
</feature>
<evidence type="ECO:0000259" key="2">
    <source>
        <dbReference type="Pfam" id="PF03011"/>
    </source>
</evidence>